<evidence type="ECO:0000313" key="1">
    <source>
        <dbReference type="EMBL" id="TNM33364.1"/>
    </source>
</evidence>
<organism evidence="1 2">
    <name type="scientific">Streptomyces sedi</name>
    <dbReference type="NCBI Taxonomy" id="555059"/>
    <lineage>
        <taxon>Bacteria</taxon>
        <taxon>Bacillati</taxon>
        <taxon>Actinomycetota</taxon>
        <taxon>Actinomycetes</taxon>
        <taxon>Kitasatosporales</taxon>
        <taxon>Streptomycetaceae</taxon>
        <taxon>Streptomyces</taxon>
    </lineage>
</organism>
<gene>
    <name evidence="1" type="ORF">FH715_03090</name>
</gene>
<dbReference type="InterPro" id="IPR011051">
    <property type="entry name" value="RmlC_Cupin_sf"/>
</dbReference>
<reference evidence="1 2" key="1">
    <citation type="submission" date="2019-06" db="EMBL/GenBank/DDBJ databases">
        <title>Draft genome of Streptomyces sedi sp. JCM16909.</title>
        <authorList>
            <person name="Klykleung N."/>
            <person name="Tanasupawat S."/>
            <person name="Kudo T."/>
            <person name="Yuki M."/>
            <person name="Ohkuma M."/>
        </authorList>
    </citation>
    <scope>NUCLEOTIDE SEQUENCE [LARGE SCALE GENOMIC DNA]</scope>
    <source>
        <strain evidence="1 2">JCM 16909</strain>
    </source>
</reference>
<sequence length="122" mass="12967">MDDLTRLADEHLATALAAEHGRSAHLFLRDGPLRQSVIALAGGARLEEHESPPAASLQVLRGEVRLHSAKSELTLRAGQLAPVPRERHDLTAVSDAVVLLTSVTATGEPVVVTDTRRTPAAD</sequence>
<evidence type="ECO:0000313" key="2">
    <source>
        <dbReference type="Proteomes" id="UP000311713"/>
    </source>
</evidence>
<accession>A0A5C4VBM7</accession>
<proteinExistence type="predicted"/>
<dbReference type="Gene3D" id="2.60.120.10">
    <property type="entry name" value="Jelly Rolls"/>
    <property type="match status" value="1"/>
</dbReference>
<dbReference type="InterPro" id="IPR014710">
    <property type="entry name" value="RmlC-like_jellyroll"/>
</dbReference>
<dbReference type="OrthoDB" id="5190473at2"/>
<dbReference type="Proteomes" id="UP000311713">
    <property type="component" value="Unassembled WGS sequence"/>
</dbReference>
<dbReference type="RefSeq" id="WP_139640462.1">
    <property type="nucleotide sequence ID" value="NZ_BAAAZS010000096.1"/>
</dbReference>
<dbReference type="SUPFAM" id="SSF51182">
    <property type="entry name" value="RmlC-like cupins"/>
    <property type="match status" value="1"/>
</dbReference>
<keyword evidence="2" id="KW-1185">Reference proteome</keyword>
<dbReference type="EMBL" id="VDGT01000002">
    <property type="protein sequence ID" value="TNM33364.1"/>
    <property type="molecule type" value="Genomic_DNA"/>
</dbReference>
<name>A0A5C4VBM7_9ACTN</name>
<protein>
    <submittedName>
        <fullName evidence="1">Cupin</fullName>
    </submittedName>
</protein>
<dbReference type="AlphaFoldDB" id="A0A5C4VBM7"/>
<comment type="caution">
    <text evidence="1">The sequence shown here is derived from an EMBL/GenBank/DDBJ whole genome shotgun (WGS) entry which is preliminary data.</text>
</comment>